<dbReference type="PANTHER" id="PTHR11567:SF195">
    <property type="entry name" value="ACID PHOSPHATASE, PUTATIVE (AFU_ORTHOLOGUE AFUA_3G14570)-RELATED"/>
    <property type="match status" value="1"/>
</dbReference>
<gene>
    <name evidence="3" type="ORF">EVJ58_g3134</name>
</gene>
<protein>
    <submittedName>
        <fullName evidence="3">Uncharacterized protein</fullName>
    </submittedName>
</protein>
<dbReference type="Pfam" id="PF00328">
    <property type="entry name" value="His_Phos_2"/>
    <property type="match status" value="1"/>
</dbReference>
<evidence type="ECO:0000313" key="3">
    <source>
        <dbReference type="EMBL" id="TFY63637.1"/>
    </source>
</evidence>
<comment type="similarity">
    <text evidence="1">Belongs to the histidine acid phosphatase family.</text>
</comment>
<name>A0A4Y9YPP2_9APHY</name>
<reference evidence="3 4" key="1">
    <citation type="submission" date="2019-01" db="EMBL/GenBank/DDBJ databases">
        <title>Genome sequencing of the rare red list fungi Fomitopsis rosea.</title>
        <authorList>
            <person name="Buettner E."/>
            <person name="Kellner H."/>
        </authorList>
    </citation>
    <scope>NUCLEOTIDE SEQUENCE [LARGE SCALE GENOMIC DNA]</scope>
    <source>
        <strain evidence="3 4">DSM 105464</strain>
    </source>
</reference>
<dbReference type="InterPro" id="IPR000560">
    <property type="entry name" value="His_Pase_clade-2"/>
</dbReference>
<comment type="caution">
    <text evidence="3">The sequence shown here is derived from an EMBL/GenBank/DDBJ whole genome shotgun (WGS) entry which is preliminary data.</text>
</comment>
<dbReference type="Gene3D" id="3.40.50.1240">
    <property type="entry name" value="Phosphoglycerate mutase-like"/>
    <property type="match status" value="1"/>
</dbReference>
<dbReference type="Proteomes" id="UP000298390">
    <property type="component" value="Unassembled WGS sequence"/>
</dbReference>
<dbReference type="GO" id="GO:0016791">
    <property type="term" value="F:phosphatase activity"/>
    <property type="evidence" value="ECO:0007669"/>
    <property type="project" value="TreeGrafter"/>
</dbReference>
<dbReference type="InterPro" id="IPR050645">
    <property type="entry name" value="Histidine_acid_phosphatase"/>
</dbReference>
<dbReference type="InterPro" id="IPR029033">
    <property type="entry name" value="His_PPase_superfam"/>
</dbReference>
<feature type="signal peptide" evidence="2">
    <location>
        <begin position="1"/>
        <end position="22"/>
    </location>
</feature>
<dbReference type="EMBL" id="SEKV01000124">
    <property type="protein sequence ID" value="TFY63637.1"/>
    <property type="molecule type" value="Genomic_DNA"/>
</dbReference>
<evidence type="ECO:0000256" key="2">
    <source>
        <dbReference type="SAM" id="SignalP"/>
    </source>
</evidence>
<feature type="chain" id="PRO_5021231747" evidence="2">
    <location>
        <begin position="23"/>
        <end position="330"/>
    </location>
</feature>
<evidence type="ECO:0000256" key="1">
    <source>
        <dbReference type="ARBA" id="ARBA00005375"/>
    </source>
</evidence>
<proteinExistence type="inferred from homology"/>
<dbReference type="PANTHER" id="PTHR11567">
    <property type="entry name" value="ACID PHOSPHATASE-RELATED"/>
    <property type="match status" value="1"/>
</dbReference>
<dbReference type="SUPFAM" id="SSF53254">
    <property type="entry name" value="Phosphoglycerate mutase-like"/>
    <property type="match status" value="1"/>
</dbReference>
<keyword evidence="2" id="KW-0732">Signal</keyword>
<dbReference type="AlphaFoldDB" id="A0A4Y9YPP2"/>
<dbReference type="STRING" id="34475.A0A4Y9YPP2"/>
<accession>A0A4Y9YPP2</accession>
<organism evidence="3 4">
    <name type="scientific">Rhodofomes roseus</name>
    <dbReference type="NCBI Taxonomy" id="34475"/>
    <lineage>
        <taxon>Eukaryota</taxon>
        <taxon>Fungi</taxon>
        <taxon>Dikarya</taxon>
        <taxon>Basidiomycota</taxon>
        <taxon>Agaricomycotina</taxon>
        <taxon>Agaricomycetes</taxon>
        <taxon>Polyporales</taxon>
        <taxon>Rhodofomes</taxon>
    </lineage>
</organism>
<sequence>MKLVQARWLGFILQFPARTVLALSTDPEIPVYNGVCSTTGVYNTSFTPANLPWNTYNYCNAPHINAAHYEAPDNAPDATLVYLNAVIRHHKFNNGGGTTHIFHETYSPPWHPFLVQIWNGTCDEGQLTYEGLQDAISHGKDFWSVYAQKLGFLESVNEQDIFVRTSVADRTYQVAGGLLTGMDPTMATKTFPVLTQPSVIDSIVPDYSCPNADNIRSAYQSVTAWTGHLEENADLQERLTTMLGVSGNTAWTSWYDHFFDTFSSRTCHGHPLPCNASGACVTVEDAARVFAIGDWEYNYIWNTAENATTYSQLTFGALLPHVRHEDLASR</sequence>
<evidence type="ECO:0000313" key="4">
    <source>
        <dbReference type="Proteomes" id="UP000298390"/>
    </source>
</evidence>